<dbReference type="Gene3D" id="2.120.10.30">
    <property type="entry name" value="TolB, C-terminal domain"/>
    <property type="match status" value="1"/>
</dbReference>
<organism evidence="3 4">
    <name type="scientific">Coprinellus micaceus</name>
    <name type="common">Glistening ink-cap mushroom</name>
    <name type="synonym">Coprinus micaceus</name>
    <dbReference type="NCBI Taxonomy" id="71717"/>
    <lineage>
        <taxon>Eukaryota</taxon>
        <taxon>Fungi</taxon>
        <taxon>Dikarya</taxon>
        <taxon>Basidiomycota</taxon>
        <taxon>Agaricomycotina</taxon>
        <taxon>Agaricomycetes</taxon>
        <taxon>Agaricomycetidae</taxon>
        <taxon>Agaricales</taxon>
        <taxon>Agaricineae</taxon>
        <taxon>Psathyrellaceae</taxon>
        <taxon>Coprinellus</taxon>
    </lineage>
</organism>
<evidence type="ECO:0000313" key="4">
    <source>
        <dbReference type="Proteomes" id="UP000298030"/>
    </source>
</evidence>
<dbReference type="InterPro" id="IPR054539">
    <property type="entry name" value="Beta-prop_PDH"/>
</dbReference>
<feature type="domain" description="Pyrroloquinoline quinone-dependent pyranose dehydrogenase beta-propeller" evidence="2">
    <location>
        <begin position="38"/>
        <end position="429"/>
    </location>
</feature>
<feature type="chain" id="PRO_5021356426" evidence="1">
    <location>
        <begin position="23"/>
        <end position="461"/>
    </location>
</feature>
<keyword evidence="1" id="KW-0732">Signal</keyword>
<dbReference type="SUPFAM" id="SSF50952">
    <property type="entry name" value="Soluble quinoprotein glucose dehydrogenase"/>
    <property type="match status" value="1"/>
</dbReference>
<evidence type="ECO:0000313" key="3">
    <source>
        <dbReference type="EMBL" id="TEB26788.1"/>
    </source>
</evidence>
<dbReference type="Proteomes" id="UP000298030">
    <property type="component" value="Unassembled WGS sequence"/>
</dbReference>
<proteinExistence type="predicted"/>
<dbReference type="InterPro" id="IPR011042">
    <property type="entry name" value="6-blade_b-propeller_TolB-like"/>
</dbReference>
<comment type="caution">
    <text evidence="3">The sequence shown here is derived from an EMBL/GenBank/DDBJ whole genome shotgun (WGS) entry which is preliminary data.</text>
</comment>
<evidence type="ECO:0000256" key="1">
    <source>
        <dbReference type="SAM" id="SignalP"/>
    </source>
</evidence>
<feature type="signal peptide" evidence="1">
    <location>
        <begin position="1"/>
        <end position="22"/>
    </location>
</feature>
<dbReference type="PROSITE" id="PS51257">
    <property type="entry name" value="PROKAR_LIPOPROTEIN"/>
    <property type="match status" value="1"/>
</dbReference>
<sequence length="461" mass="49078">MVPRSLTALAVFALFAPTTSLAATLSCNGGPAPAFPFKVADGWSATPILGNLSRPRSVVVDTKGNLLVLERGKGITGHKIDDNGCVKESKVVVDDPNLNHGLDAHPDGKTLVASTPDIAYEFQYDPDKLEAGARKQLVIGMQGPGHNTRTVLIPRKNTDYLVVSVGSGENIDEGAFQTSSGRAQIRSFNTKTLSVDGSAFSDDNAGKIMAFGMRNAVGLAEDREGNIHAIDNSVDDAYRVSIVTNTVIDIHDDNPAEKVYILGQPNAPNGSFFAGAPYCYTVFDPTPITDVTLQPGDYFALQPNSTFNDGWCASNAARPELILAPHVAPLDIKFGVKKDDDNLYVSLHGSYNTDEPIGYKVMIVSGKYDGGKWTPSAGIQTPSTDLLANQDESNCDEGCFRPVGLAFDKDGEHLFVASDTSGEVFVVKKGNGAFSSFKHHPPAIAVALVLPAFLYALSGLL</sequence>
<dbReference type="EMBL" id="QPFP01000045">
    <property type="protein sequence ID" value="TEB26788.1"/>
    <property type="molecule type" value="Genomic_DNA"/>
</dbReference>
<dbReference type="Pfam" id="PF22807">
    <property type="entry name" value="TrAA12"/>
    <property type="match status" value="1"/>
</dbReference>
<dbReference type="InterPro" id="IPR011041">
    <property type="entry name" value="Quinoprot_gluc/sorb_DH_b-prop"/>
</dbReference>
<dbReference type="AlphaFoldDB" id="A0A4Y7SYS6"/>
<dbReference type="STRING" id="71717.A0A4Y7SYS6"/>
<reference evidence="3 4" key="1">
    <citation type="journal article" date="2019" name="Nat. Ecol. Evol.">
        <title>Megaphylogeny resolves global patterns of mushroom evolution.</title>
        <authorList>
            <person name="Varga T."/>
            <person name="Krizsan K."/>
            <person name="Foldi C."/>
            <person name="Dima B."/>
            <person name="Sanchez-Garcia M."/>
            <person name="Sanchez-Ramirez S."/>
            <person name="Szollosi G.J."/>
            <person name="Szarkandi J.G."/>
            <person name="Papp V."/>
            <person name="Albert L."/>
            <person name="Andreopoulos W."/>
            <person name="Angelini C."/>
            <person name="Antonin V."/>
            <person name="Barry K.W."/>
            <person name="Bougher N.L."/>
            <person name="Buchanan P."/>
            <person name="Buyck B."/>
            <person name="Bense V."/>
            <person name="Catcheside P."/>
            <person name="Chovatia M."/>
            <person name="Cooper J."/>
            <person name="Damon W."/>
            <person name="Desjardin D."/>
            <person name="Finy P."/>
            <person name="Geml J."/>
            <person name="Haridas S."/>
            <person name="Hughes K."/>
            <person name="Justo A."/>
            <person name="Karasinski D."/>
            <person name="Kautmanova I."/>
            <person name="Kiss B."/>
            <person name="Kocsube S."/>
            <person name="Kotiranta H."/>
            <person name="LaButti K.M."/>
            <person name="Lechner B.E."/>
            <person name="Liimatainen K."/>
            <person name="Lipzen A."/>
            <person name="Lukacs Z."/>
            <person name="Mihaltcheva S."/>
            <person name="Morgado L.N."/>
            <person name="Niskanen T."/>
            <person name="Noordeloos M.E."/>
            <person name="Ohm R.A."/>
            <person name="Ortiz-Santana B."/>
            <person name="Ovrebo C."/>
            <person name="Racz N."/>
            <person name="Riley R."/>
            <person name="Savchenko A."/>
            <person name="Shiryaev A."/>
            <person name="Soop K."/>
            <person name="Spirin V."/>
            <person name="Szebenyi C."/>
            <person name="Tomsovsky M."/>
            <person name="Tulloss R.E."/>
            <person name="Uehling J."/>
            <person name="Grigoriev I.V."/>
            <person name="Vagvolgyi C."/>
            <person name="Papp T."/>
            <person name="Martin F.M."/>
            <person name="Miettinen O."/>
            <person name="Hibbett D.S."/>
            <person name="Nagy L.G."/>
        </authorList>
    </citation>
    <scope>NUCLEOTIDE SEQUENCE [LARGE SCALE GENOMIC DNA]</scope>
    <source>
        <strain evidence="3 4">FP101781</strain>
    </source>
</reference>
<dbReference type="OrthoDB" id="507128at2759"/>
<accession>A0A4Y7SYS6</accession>
<gene>
    <name evidence="3" type="ORF">FA13DRAFT_1795273</name>
</gene>
<name>A0A4Y7SYS6_COPMI</name>
<protein>
    <submittedName>
        <fullName evidence="3">Soluble quino protein glucose dehydrogenase</fullName>
    </submittedName>
</protein>
<keyword evidence="4" id="KW-1185">Reference proteome</keyword>
<evidence type="ECO:0000259" key="2">
    <source>
        <dbReference type="Pfam" id="PF22807"/>
    </source>
</evidence>